<protein>
    <recommendedName>
        <fullName evidence="4">UDP-glucuronosyltransferase</fullName>
        <ecNumber evidence="4">2.4.1.17</ecNumber>
    </recommendedName>
</protein>
<evidence type="ECO:0000256" key="1">
    <source>
        <dbReference type="ARBA" id="ARBA00009995"/>
    </source>
</evidence>
<reference evidence="7" key="1">
    <citation type="submission" date="2017-01" db="EMBL/GenBank/DDBJ databases">
        <title>Comparative genomics of anhydrobiosis in the tardigrade Hypsibius dujardini.</title>
        <authorList>
            <person name="Yoshida Y."/>
            <person name="Koutsovoulos G."/>
            <person name="Laetsch D."/>
            <person name="Stevens L."/>
            <person name="Kumar S."/>
            <person name="Horikawa D."/>
            <person name="Ishino K."/>
            <person name="Komine S."/>
            <person name="Tomita M."/>
            <person name="Blaxter M."/>
            <person name="Arakawa K."/>
        </authorList>
    </citation>
    <scope>NUCLEOTIDE SEQUENCE [LARGE SCALE GENOMIC DNA]</scope>
    <source>
        <strain evidence="7">Z151</strain>
    </source>
</reference>
<proteinExistence type="inferred from homology"/>
<dbReference type="GO" id="GO:0080043">
    <property type="term" value="F:quercetin 3-O-glucosyltransferase activity"/>
    <property type="evidence" value="ECO:0007669"/>
    <property type="project" value="TreeGrafter"/>
</dbReference>
<name>A0A1W0WKP7_HYPEX</name>
<dbReference type="InterPro" id="IPR002213">
    <property type="entry name" value="UDP_glucos_trans"/>
</dbReference>
<dbReference type="Pfam" id="PF00201">
    <property type="entry name" value="UDPGT"/>
    <property type="match status" value="1"/>
</dbReference>
<dbReference type="OrthoDB" id="5835829at2759"/>
<dbReference type="PANTHER" id="PTHR11926">
    <property type="entry name" value="GLUCOSYL/GLUCURONOSYL TRANSFERASES"/>
    <property type="match status" value="1"/>
</dbReference>
<dbReference type="PANTHER" id="PTHR11926:SF774">
    <property type="entry name" value="UDP-GLYCOSYLTRANSFERASE 85A1-RELATED"/>
    <property type="match status" value="1"/>
</dbReference>
<dbReference type="AlphaFoldDB" id="A0A1W0WKP7"/>
<evidence type="ECO:0000256" key="3">
    <source>
        <dbReference type="RuleBase" id="RU003718"/>
    </source>
</evidence>
<dbReference type="GO" id="GO:0016020">
    <property type="term" value="C:membrane"/>
    <property type="evidence" value="ECO:0007669"/>
    <property type="project" value="UniProtKB-SubCell"/>
</dbReference>
<gene>
    <name evidence="6" type="ORF">BV898_10041</name>
</gene>
<evidence type="ECO:0000256" key="5">
    <source>
        <dbReference type="SAM" id="MobiDB-lite"/>
    </source>
</evidence>
<dbReference type="SUPFAM" id="SSF53756">
    <property type="entry name" value="UDP-Glycosyltransferase/glycogen phosphorylase"/>
    <property type="match status" value="1"/>
</dbReference>
<comment type="similarity">
    <text evidence="1 3">Belongs to the UDP-glycosyltransferase family.</text>
</comment>
<dbReference type="CDD" id="cd03784">
    <property type="entry name" value="GT1_Gtf-like"/>
    <property type="match status" value="1"/>
</dbReference>
<feature type="region of interest" description="Disordered" evidence="5">
    <location>
        <begin position="239"/>
        <end position="258"/>
    </location>
</feature>
<dbReference type="GO" id="GO:0080044">
    <property type="term" value="F:quercetin 7-O-glucosyltransferase activity"/>
    <property type="evidence" value="ECO:0007669"/>
    <property type="project" value="TreeGrafter"/>
</dbReference>
<keyword evidence="7" id="KW-1185">Reference proteome</keyword>
<dbReference type="InterPro" id="IPR035595">
    <property type="entry name" value="UDP_glycos_trans_CS"/>
</dbReference>
<evidence type="ECO:0000313" key="6">
    <source>
        <dbReference type="EMBL" id="OQV15788.1"/>
    </source>
</evidence>
<comment type="caution">
    <text evidence="6">The sequence shown here is derived from an EMBL/GenBank/DDBJ whole genome shotgun (WGS) entry which is preliminary data.</text>
</comment>
<evidence type="ECO:0000256" key="2">
    <source>
        <dbReference type="ARBA" id="ARBA00022679"/>
    </source>
</evidence>
<accession>A0A1W0WKP7</accession>
<dbReference type="FunFam" id="3.40.50.2000:FF:000056">
    <property type="entry name" value="Glycosyltransferase"/>
    <property type="match status" value="1"/>
</dbReference>
<dbReference type="EC" id="2.4.1.17" evidence="4"/>
<dbReference type="PROSITE" id="PS00375">
    <property type="entry name" value="UDPGT"/>
    <property type="match status" value="1"/>
</dbReference>
<dbReference type="EMBL" id="MTYJ01000082">
    <property type="protein sequence ID" value="OQV15788.1"/>
    <property type="molecule type" value="Genomic_DNA"/>
</dbReference>
<keyword evidence="3" id="KW-0328">Glycosyltransferase</keyword>
<sequence length="463" mass="50889">MRKHILLVTIPSYGHIIPLLELARRIAPFHRVTFAVSQFELGEIRQRELVSSEDPFTLHGIPDGYFLLESEKSQSGQIFQKIHQFVIPGTVAFLKALPIPSPHDTDHKNEGSAPSLQDPVDVVIGDNILGVALRVLHERGIPFHIFNTASSSMTYVSLLVCEDTPSRPDPPNDNQMKFIEAPDPTVTPKPISDAIKTMFLQMHEMTLLAAGIVENSVYELEVDAVEAIRKHPDMQGRPFRSVGPLIPTTERTSGTNGERAKEIEAWLDKQESLSVIYISFGTVAAPKVADMQEIIGALKAIGKPFIWSLRKEEQARLPAELLSEISDWSLGLVRNWVPQKLVLQHRATSVFVTHCGWNSSLEAIAYGVPVVAWPMFADQMLNGLGLVRKGMAVLIQGTGITSDIVVSGEELKSALMGVGVGGVTNRGEDNPFRKAALAWKETLKVATSPGGSSHAEFLELMKF</sequence>
<comment type="subcellular location">
    <subcellularLocation>
        <location evidence="4">Membrane</location>
        <topology evidence="4">Single-pass membrane protein</topology>
    </subcellularLocation>
</comment>
<keyword evidence="2 3" id="KW-0808">Transferase</keyword>
<organism evidence="6 7">
    <name type="scientific">Hypsibius exemplaris</name>
    <name type="common">Freshwater tardigrade</name>
    <dbReference type="NCBI Taxonomy" id="2072580"/>
    <lineage>
        <taxon>Eukaryota</taxon>
        <taxon>Metazoa</taxon>
        <taxon>Ecdysozoa</taxon>
        <taxon>Tardigrada</taxon>
        <taxon>Eutardigrada</taxon>
        <taxon>Parachela</taxon>
        <taxon>Hypsibioidea</taxon>
        <taxon>Hypsibiidae</taxon>
        <taxon>Hypsibius</taxon>
    </lineage>
</organism>
<comment type="catalytic activity">
    <reaction evidence="4">
        <text>glucuronate acceptor + UDP-alpha-D-glucuronate = acceptor beta-D-glucuronoside + UDP + H(+)</text>
        <dbReference type="Rhea" id="RHEA:21032"/>
        <dbReference type="ChEBI" id="CHEBI:15378"/>
        <dbReference type="ChEBI" id="CHEBI:58052"/>
        <dbReference type="ChEBI" id="CHEBI:58223"/>
        <dbReference type="ChEBI" id="CHEBI:132367"/>
        <dbReference type="ChEBI" id="CHEBI:132368"/>
        <dbReference type="EC" id="2.4.1.17"/>
    </reaction>
</comment>
<dbReference type="GO" id="GO:0015020">
    <property type="term" value="F:glucuronosyltransferase activity"/>
    <property type="evidence" value="ECO:0007669"/>
    <property type="project" value="UniProtKB-EC"/>
</dbReference>
<dbReference type="Proteomes" id="UP000192578">
    <property type="component" value="Unassembled WGS sequence"/>
</dbReference>
<evidence type="ECO:0000313" key="7">
    <source>
        <dbReference type="Proteomes" id="UP000192578"/>
    </source>
</evidence>
<dbReference type="Gene3D" id="3.40.50.2000">
    <property type="entry name" value="Glycogen Phosphorylase B"/>
    <property type="match status" value="2"/>
</dbReference>
<evidence type="ECO:0000256" key="4">
    <source>
        <dbReference type="RuleBase" id="RU362059"/>
    </source>
</evidence>